<feature type="compositionally biased region" description="Polar residues" evidence="1">
    <location>
        <begin position="32"/>
        <end position="47"/>
    </location>
</feature>
<keyword evidence="2" id="KW-0472">Membrane</keyword>
<name>A0AAX4K3T7_9TREE</name>
<gene>
    <name evidence="3" type="ORF">L201_006473</name>
</gene>
<dbReference type="EMBL" id="CP144106">
    <property type="protein sequence ID" value="WWC91527.1"/>
    <property type="molecule type" value="Genomic_DNA"/>
</dbReference>
<dbReference type="Proteomes" id="UP001355207">
    <property type="component" value="Chromosome 9"/>
</dbReference>
<evidence type="ECO:0000256" key="1">
    <source>
        <dbReference type="SAM" id="MobiDB-lite"/>
    </source>
</evidence>
<evidence type="ECO:0008006" key="5">
    <source>
        <dbReference type="Google" id="ProtNLM"/>
    </source>
</evidence>
<evidence type="ECO:0000256" key="2">
    <source>
        <dbReference type="SAM" id="Phobius"/>
    </source>
</evidence>
<dbReference type="AlphaFoldDB" id="A0AAX4K3T7"/>
<dbReference type="RefSeq" id="XP_066078289.1">
    <property type="nucleotide sequence ID" value="XM_066222192.1"/>
</dbReference>
<reference evidence="3 4" key="1">
    <citation type="submission" date="2024-01" db="EMBL/GenBank/DDBJ databases">
        <title>Comparative genomics of Cryptococcus and Kwoniella reveals pathogenesis evolution and contrasting modes of karyotype evolution via chromosome fusion or intercentromeric recombination.</title>
        <authorList>
            <person name="Coelho M.A."/>
            <person name="David-Palma M."/>
            <person name="Shea T."/>
            <person name="Bowers K."/>
            <person name="McGinley-Smith S."/>
            <person name="Mohammad A.W."/>
            <person name="Gnirke A."/>
            <person name="Yurkov A.M."/>
            <person name="Nowrousian M."/>
            <person name="Sun S."/>
            <person name="Cuomo C.A."/>
            <person name="Heitman J."/>
        </authorList>
    </citation>
    <scope>NUCLEOTIDE SEQUENCE [LARGE SCALE GENOMIC DNA]</scope>
    <source>
        <strain evidence="3 4">CBS 6074</strain>
    </source>
</reference>
<keyword evidence="2" id="KW-0812">Transmembrane</keyword>
<protein>
    <recommendedName>
        <fullName evidence="5">Peroxin-14</fullName>
    </recommendedName>
</protein>
<proteinExistence type="predicted"/>
<feature type="region of interest" description="Disordered" evidence="1">
    <location>
        <begin position="1"/>
        <end position="47"/>
    </location>
</feature>
<feature type="region of interest" description="Disordered" evidence="1">
    <location>
        <begin position="230"/>
        <end position="264"/>
    </location>
</feature>
<sequence>MSENNNDNNNNNPSNADDPTNNPLFGAPPPNEASTSQIQPLQPQSGDTAINQSTVVEGTSNPLYGAVVPQDANTDWRLPAYQSTGSRSIQYNQPIPREFRLYHGPRSIQPSKTIQFIKRITFIVSIFLGLSASIAGIWSIFILPLLHSTFSARNAILNQQTERVKSLVEGLSKLKKLKMYSSIKLPDSSNNNNNINIGTKEEKIDEKQHEHEHENEHEHEEANLKEISDSISSLKSNSNSDFNSSKKQIQTSSSNNNGEEEEEFNSIPISQLDILSSKLNLLSTAINSTSTTRTSLISTLESYTSNIHRQLFISRPQQGGFTNYSIGMNSLSNHLNQPQNNDIHNYGLGGVKPEQWDQTRKEIRAIKGLLLNRRQFAKPQ</sequence>
<dbReference type="GeneID" id="91097142"/>
<keyword evidence="4" id="KW-1185">Reference proteome</keyword>
<feature type="compositionally biased region" description="Low complexity" evidence="1">
    <location>
        <begin position="1"/>
        <end position="23"/>
    </location>
</feature>
<evidence type="ECO:0000313" key="3">
    <source>
        <dbReference type="EMBL" id="WWC91527.1"/>
    </source>
</evidence>
<feature type="transmembrane region" description="Helical" evidence="2">
    <location>
        <begin position="120"/>
        <end position="146"/>
    </location>
</feature>
<accession>A0AAX4K3T7</accession>
<keyword evidence="2" id="KW-1133">Transmembrane helix</keyword>
<evidence type="ECO:0000313" key="4">
    <source>
        <dbReference type="Proteomes" id="UP001355207"/>
    </source>
</evidence>
<organism evidence="3 4">
    <name type="scientific">Kwoniella dendrophila CBS 6074</name>
    <dbReference type="NCBI Taxonomy" id="1295534"/>
    <lineage>
        <taxon>Eukaryota</taxon>
        <taxon>Fungi</taxon>
        <taxon>Dikarya</taxon>
        <taxon>Basidiomycota</taxon>
        <taxon>Agaricomycotina</taxon>
        <taxon>Tremellomycetes</taxon>
        <taxon>Tremellales</taxon>
        <taxon>Cryptococcaceae</taxon>
        <taxon>Kwoniella</taxon>
    </lineage>
</organism>
<feature type="compositionally biased region" description="Low complexity" evidence="1">
    <location>
        <begin position="230"/>
        <end position="257"/>
    </location>
</feature>